<evidence type="ECO:0000313" key="4">
    <source>
        <dbReference type="Proteomes" id="UP000886741"/>
    </source>
</evidence>
<protein>
    <recommendedName>
        <fullName evidence="5">NodB homology domain-containing protein</fullName>
    </recommendedName>
</protein>
<evidence type="ECO:0000256" key="1">
    <source>
        <dbReference type="SAM" id="MobiDB-lite"/>
    </source>
</evidence>
<feature type="signal peptide" evidence="2">
    <location>
        <begin position="1"/>
        <end position="26"/>
    </location>
</feature>
<sequence>MRKRLLHLLLCAALVLSLLAVPTAGASNLAFVAVNDTIPLTLSGGELPFYTNGVCYVPYTVFSSVDIYPIYSASANTVTLTDRTGRLIYDLNGGSVTDENNTTQPMGAILRNGVIFLPAAFSATHFGVQCTVLTSAGGYTVVRFTTGSQVYDDSLFITKAENLIAYRVEQYESAQSKPEQPSQPETSTPTTPTTPQQPGTTTDPEEPEEGEPVTVHLAITDGATMAESLALLQAETLPAVFFFTEQELLEQPDLVRQLTVSGYSIGLTVDSRDERPLEEALRAANDALDAVLGRKTLLCLLPDTAEAAALEDRYCVYYRPSVRLTATAAAKSHGESVLLICDSTQLSAGLTILQEAEAKFAQLTETTVLS</sequence>
<comment type="caution">
    <text evidence="3">The sequence shown here is derived from an EMBL/GenBank/DDBJ whole genome shotgun (WGS) entry which is preliminary data.</text>
</comment>
<accession>A0A9D1JTK1</accession>
<proteinExistence type="predicted"/>
<dbReference type="Proteomes" id="UP000886741">
    <property type="component" value="Unassembled WGS sequence"/>
</dbReference>
<reference evidence="3" key="2">
    <citation type="journal article" date="2021" name="PeerJ">
        <title>Extensive microbial diversity within the chicken gut microbiome revealed by metagenomics and culture.</title>
        <authorList>
            <person name="Gilroy R."/>
            <person name="Ravi A."/>
            <person name="Getino M."/>
            <person name="Pursley I."/>
            <person name="Horton D.L."/>
            <person name="Alikhan N.F."/>
            <person name="Baker D."/>
            <person name="Gharbi K."/>
            <person name="Hall N."/>
            <person name="Watson M."/>
            <person name="Adriaenssens E.M."/>
            <person name="Foster-Nyarko E."/>
            <person name="Jarju S."/>
            <person name="Secka A."/>
            <person name="Antonio M."/>
            <person name="Oren A."/>
            <person name="Chaudhuri R.R."/>
            <person name="La Ragione R."/>
            <person name="Hildebrand F."/>
            <person name="Pallen M.J."/>
        </authorList>
    </citation>
    <scope>NUCLEOTIDE SEQUENCE</scope>
    <source>
        <strain evidence="3">ChiBcec16-1751</strain>
    </source>
</reference>
<feature type="compositionally biased region" description="Low complexity" evidence="1">
    <location>
        <begin position="178"/>
        <end position="202"/>
    </location>
</feature>
<feature type="chain" id="PRO_5039249442" description="NodB homology domain-containing protein" evidence="2">
    <location>
        <begin position="27"/>
        <end position="370"/>
    </location>
</feature>
<name>A0A9D1JTK1_9FIRM</name>
<organism evidence="3 4">
    <name type="scientific">Candidatus Avoscillospira avistercoris</name>
    <dbReference type="NCBI Taxonomy" id="2840707"/>
    <lineage>
        <taxon>Bacteria</taxon>
        <taxon>Bacillati</taxon>
        <taxon>Bacillota</taxon>
        <taxon>Clostridia</taxon>
        <taxon>Eubacteriales</taxon>
        <taxon>Oscillospiraceae</taxon>
        <taxon>Oscillospiraceae incertae sedis</taxon>
        <taxon>Candidatus Avoscillospira</taxon>
    </lineage>
</organism>
<dbReference type="EMBL" id="DVJJ01000140">
    <property type="protein sequence ID" value="HIS65500.1"/>
    <property type="molecule type" value="Genomic_DNA"/>
</dbReference>
<evidence type="ECO:0000313" key="3">
    <source>
        <dbReference type="EMBL" id="HIS65500.1"/>
    </source>
</evidence>
<evidence type="ECO:0000256" key="2">
    <source>
        <dbReference type="SAM" id="SignalP"/>
    </source>
</evidence>
<gene>
    <name evidence="3" type="ORF">IAA83_09055</name>
</gene>
<keyword evidence="2" id="KW-0732">Signal</keyword>
<feature type="region of interest" description="Disordered" evidence="1">
    <location>
        <begin position="171"/>
        <end position="211"/>
    </location>
</feature>
<dbReference type="AlphaFoldDB" id="A0A9D1JTK1"/>
<reference evidence="3" key="1">
    <citation type="submission" date="2020-10" db="EMBL/GenBank/DDBJ databases">
        <authorList>
            <person name="Gilroy R."/>
        </authorList>
    </citation>
    <scope>NUCLEOTIDE SEQUENCE</scope>
    <source>
        <strain evidence="3">ChiBcec16-1751</strain>
    </source>
</reference>
<evidence type="ECO:0008006" key="5">
    <source>
        <dbReference type="Google" id="ProtNLM"/>
    </source>
</evidence>